<sequence>MAVKTACKSCQKRQSAKERILDIAFSFFKTPLYEQVSLNDIAKKAGISKAAIFRHFKNRADLVLAMQDRFFSDVTDYIISIKQDLTAAIWSKDISLYRIVLRNTVKTYFEYPEYLFYMLSHSAVSIKDYREQTLLLSKKLEEKGLSLKMLGGMFGVNYSPENFSVFNLKNYAAISYAFISVAYFLILSLSGQKKSSASDQAESGCLEKYVLQEPAFDSETIADLLDFGIYSPQRYLSYERMKELDEKAHIDLSKIPPANKIFCALSQVIDKYGFPGVTVKRLADTLNMAKSSLYSYFDSKKTLIHKLLTEEIYLMISSLDKVCGEITDSTELAYVFFRALTEYFLARQDILTVFRWTRMSGSIIPEQYEHEDFSLQNFKLSADVDETEQLDKLPFKMTRRIFFTWISVVSSSIVMRKNIHNLSDENCYEIVKLCFDFMQRGLTSDTN</sequence>
<name>A0A975EXY7_9SPIR</name>
<evidence type="ECO:0000313" key="4">
    <source>
        <dbReference type="EMBL" id="QTQ10908.1"/>
    </source>
</evidence>
<dbReference type="PANTHER" id="PTHR43479:SF11">
    <property type="entry name" value="ACREF_ENVCD OPERON REPRESSOR-RELATED"/>
    <property type="match status" value="1"/>
</dbReference>
<accession>A0A975EXY7</accession>
<evidence type="ECO:0000256" key="2">
    <source>
        <dbReference type="PROSITE-ProRule" id="PRU00335"/>
    </source>
</evidence>
<keyword evidence="1 2" id="KW-0238">DNA-binding</keyword>
<reference evidence="4" key="2">
    <citation type="journal article" date="2021" name="Microbiol. Resour. Announc.">
        <title>Complete Genome Sequences of Three Human Oral Treponema parvum Isolates.</title>
        <authorList>
            <person name="Zeng H."/>
            <person name="Watt R.M."/>
        </authorList>
    </citation>
    <scope>NUCLEOTIDE SEQUENCE</scope>
    <source>
        <strain evidence="4">ATCC 700773</strain>
    </source>
</reference>
<dbReference type="RefSeq" id="WP_210117702.1">
    <property type="nucleotide sequence ID" value="NZ_CP054257.1"/>
</dbReference>
<evidence type="ECO:0000313" key="5">
    <source>
        <dbReference type="Proteomes" id="UP000671995"/>
    </source>
</evidence>
<dbReference type="AlphaFoldDB" id="A0A975EXY7"/>
<gene>
    <name evidence="4" type="ORF">HRI96_01080</name>
</gene>
<dbReference type="PROSITE" id="PS50977">
    <property type="entry name" value="HTH_TETR_2"/>
    <property type="match status" value="2"/>
</dbReference>
<feature type="DNA-binding region" description="H-T-H motif" evidence="2">
    <location>
        <begin position="278"/>
        <end position="297"/>
    </location>
</feature>
<dbReference type="GO" id="GO:0003677">
    <property type="term" value="F:DNA binding"/>
    <property type="evidence" value="ECO:0007669"/>
    <property type="project" value="UniProtKB-UniRule"/>
</dbReference>
<dbReference type="InterPro" id="IPR009057">
    <property type="entry name" value="Homeodomain-like_sf"/>
</dbReference>
<dbReference type="Proteomes" id="UP000671995">
    <property type="component" value="Chromosome"/>
</dbReference>
<feature type="DNA-binding region" description="H-T-H motif" evidence="2">
    <location>
        <begin position="37"/>
        <end position="56"/>
    </location>
</feature>
<protein>
    <submittedName>
        <fullName evidence="4">TetR/AcrR family transcriptional regulator</fullName>
    </submittedName>
</protein>
<dbReference type="Gene3D" id="1.10.357.10">
    <property type="entry name" value="Tetracycline Repressor, domain 2"/>
    <property type="match status" value="2"/>
</dbReference>
<dbReference type="Pfam" id="PF00440">
    <property type="entry name" value="TetR_N"/>
    <property type="match status" value="2"/>
</dbReference>
<reference evidence="4" key="1">
    <citation type="submission" date="2020-05" db="EMBL/GenBank/DDBJ databases">
        <authorList>
            <person name="Zeng H."/>
            <person name="Chan Y.K."/>
            <person name="Watt R.M."/>
        </authorList>
    </citation>
    <scope>NUCLEOTIDE SEQUENCE</scope>
    <source>
        <strain evidence="4">ATCC 700773</strain>
    </source>
</reference>
<dbReference type="SUPFAM" id="SSF46689">
    <property type="entry name" value="Homeodomain-like"/>
    <property type="match status" value="2"/>
</dbReference>
<dbReference type="EMBL" id="CP054257">
    <property type="protein sequence ID" value="QTQ10908.1"/>
    <property type="molecule type" value="Genomic_DNA"/>
</dbReference>
<dbReference type="PANTHER" id="PTHR43479">
    <property type="entry name" value="ACREF/ENVCD OPERON REPRESSOR-RELATED"/>
    <property type="match status" value="1"/>
</dbReference>
<feature type="domain" description="HTH tetR-type" evidence="3">
    <location>
        <begin position="14"/>
        <end position="74"/>
    </location>
</feature>
<dbReference type="InterPro" id="IPR050624">
    <property type="entry name" value="HTH-type_Tx_Regulator"/>
</dbReference>
<organism evidence="4 5">
    <name type="scientific">Treponema parvum</name>
    <dbReference type="NCBI Taxonomy" id="138851"/>
    <lineage>
        <taxon>Bacteria</taxon>
        <taxon>Pseudomonadati</taxon>
        <taxon>Spirochaetota</taxon>
        <taxon>Spirochaetia</taxon>
        <taxon>Spirochaetales</taxon>
        <taxon>Treponemataceae</taxon>
        <taxon>Treponema</taxon>
    </lineage>
</organism>
<evidence type="ECO:0000256" key="1">
    <source>
        <dbReference type="ARBA" id="ARBA00023125"/>
    </source>
</evidence>
<evidence type="ECO:0000259" key="3">
    <source>
        <dbReference type="PROSITE" id="PS50977"/>
    </source>
</evidence>
<feature type="domain" description="HTH tetR-type" evidence="3">
    <location>
        <begin position="255"/>
        <end position="315"/>
    </location>
</feature>
<dbReference type="InterPro" id="IPR001647">
    <property type="entry name" value="HTH_TetR"/>
</dbReference>
<proteinExistence type="predicted"/>